<keyword evidence="2" id="KW-1185">Reference proteome</keyword>
<accession>A0AAD9MQU5</accession>
<name>A0AAD9MQU5_9ANNE</name>
<organism evidence="1 2">
    <name type="scientific">Paralvinella palmiformis</name>
    <dbReference type="NCBI Taxonomy" id="53620"/>
    <lineage>
        <taxon>Eukaryota</taxon>
        <taxon>Metazoa</taxon>
        <taxon>Spiralia</taxon>
        <taxon>Lophotrochozoa</taxon>
        <taxon>Annelida</taxon>
        <taxon>Polychaeta</taxon>
        <taxon>Sedentaria</taxon>
        <taxon>Canalipalpata</taxon>
        <taxon>Terebellida</taxon>
        <taxon>Terebelliformia</taxon>
        <taxon>Alvinellidae</taxon>
        <taxon>Paralvinella</taxon>
    </lineage>
</organism>
<reference evidence="1" key="1">
    <citation type="journal article" date="2023" name="Mol. Biol. Evol.">
        <title>Third-Generation Sequencing Reveals the Adaptive Role of the Epigenome in Three Deep-Sea Polychaetes.</title>
        <authorList>
            <person name="Perez M."/>
            <person name="Aroh O."/>
            <person name="Sun Y."/>
            <person name="Lan Y."/>
            <person name="Juniper S.K."/>
            <person name="Young C.R."/>
            <person name="Angers B."/>
            <person name="Qian P.Y."/>
        </authorList>
    </citation>
    <scope>NUCLEOTIDE SEQUENCE</scope>
    <source>
        <strain evidence="1">P08H-3</strain>
    </source>
</reference>
<dbReference type="Proteomes" id="UP001208570">
    <property type="component" value="Unassembled WGS sequence"/>
</dbReference>
<protein>
    <submittedName>
        <fullName evidence="1">Uncharacterized protein</fullName>
    </submittedName>
</protein>
<evidence type="ECO:0000313" key="1">
    <source>
        <dbReference type="EMBL" id="KAK2140723.1"/>
    </source>
</evidence>
<proteinExistence type="predicted"/>
<sequence length="60" mass="6745">MSKNSESLHKLLCELHRNKFAFDLTGVTEVFCCDYDTRLSLLGFHNIITSCSDEGSRGGF</sequence>
<evidence type="ECO:0000313" key="2">
    <source>
        <dbReference type="Proteomes" id="UP001208570"/>
    </source>
</evidence>
<comment type="caution">
    <text evidence="1">The sequence shown here is derived from an EMBL/GenBank/DDBJ whole genome shotgun (WGS) entry which is preliminary data.</text>
</comment>
<dbReference type="EMBL" id="JAODUP010001267">
    <property type="protein sequence ID" value="KAK2140723.1"/>
    <property type="molecule type" value="Genomic_DNA"/>
</dbReference>
<gene>
    <name evidence="1" type="ORF">LSH36_1268g00014</name>
</gene>
<dbReference type="AlphaFoldDB" id="A0AAD9MQU5"/>